<dbReference type="Proteomes" id="UP001209540">
    <property type="component" value="Unassembled WGS sequence"/>
</dbReference>
<proteinExistence type="predicted"/>
<name>A0AAD5PJ04_9FUNG</name>
<evidence type="ECO:0000313" key="1">
    <source>
        <dbReference type="EMBL" id="KAI9275542.1"/>
    </source>
</evidence>
<keyword evidence="2" id="KW-1185">Reference proteome</keyword>
<organism evidence="1 2">
    <name type="scientific">Phascolomyces articulosus</name>
    <dbReference type="NCBI Taxonomy" id="60185"/>
    <lineage>
        <taxon>Eukaryota</taxon>
        <taxon>Fungi</taxon>
        <taxon>Fungi incertae sedis</taxon>
        <taxon>Mucoromycota</taxon>
        <taxon>Mucoromycotina</taxon>
        <taxon>Mucoromycetes</taxon>
        <taxon>Mucorales</taxon>
        <taxon>Lichtheimiaceae</taxon>
        <taxon>Phascolomyces</taxon>
    </lineage>
</organism>
<dbReference type="AlphaFoldDB" id="A0AAD5PJ04"/>
<gene>
    <name evidence="1" type="ORF">BDA99DRAFT_495760</name>
</gene>
<accession>A0AAD5PJ04</accession>
<protein>
    <submittedName>
        <fullName evidence="1">Uncharacterized protein</fullName>
    </submittedName>
</protein>
<reference evidence="1" key="1">
    <citation type="journal article" date="2022" name="IScience">
        <title>Evolution of zygomycete secretomes and the origins of terrestrial fungal ecologies.</title>
        <authorList>
            <person name="Chang Y."/>
            <person name="Wang Y."/>
            <person name="Mondo S."/>
            <person name="Ahrendt S."/>
            <person name="Andreopoulos W."/>
            <person name="Barry K."/>
            <person name="Beard J."/>
            <person name="Benny G.L."/>
            <person name="Blankenship S."/>
            <person name="Bonito G."/>
            <person name="Cuomo C."/>
            <person name="Desiro A."/>
            <person name="Gervers K.A."/>
            <person name="Hundley H."/>
            <person name="Kuo A."/>
            <person name="LaButti K."/>
            <person name="Lang B.F."/>
            <person name="Lipzen A."/>
            <person name="O'Donnell K."/>
            <person name="Pangilinan J."/>
            <person name="Reynolds N."/>
            <person name="Sandor L."/>
            <person name="Smith M.E."/>
            <person name="Tsang A."/>
            <person name="Grigoriev I.V."/>
            <person name="Stajich J.E."/>
            <person name="Spatafora J.W."/>
        </authorList>
    </citation>
    <scope>NUCLEOTIDE SEQUENCE</scope>
    <source>
        <strain evidence="1">RSA 2281</strain>
    </source>
</reference>
<reference evidence="1" key="2">
    <citation type="submission" date="2023-02" db="EMBL/GenBank/DDBJ databases">
        <authorList>
            <consortium name="DOE Joint Genome Institute"/>
            <person name="Mondo S.J."/>
            <person name="Chang Y."/>
            <person name="Wang Y."/>
            <person name="Ahrendt S."/>
            <person name="Andreopoulos W."/>
            <person name="Barry K."/>
            <person name="Beard J."/>
            <person name="Benny G.L."/>
            <person name="Blankenship S."/>
            <person name="Bonito G."/>
            <person name="Cuomo C."/>
            <person name="Desiro A."/>
            <person name="Gervers K.A."/>
            <person name="Hundley H."/>
            <person name="Kuo A."/>
            <person name="LaButti K."/>
            <person name="Lang B.F."/>
            <person name="Lipzen A."/>
            <person name="O'Donnell K."/>
            <person name="Pangilinan J."/>
            <person name="Reynolds N."/>
            <person name="Sandor L."/>
            <person name="Smith M.W."/>
            <person name="Tsang A."/>
            <person name="Grigoriev I.V."/>
            <person name="Stajich J.E."/>
            <person name="Spatafora J.W."/>
        </authorList>
    </citation>
    <scope>NUCLEOTIDE SEQUENCE</scope>
    <source>
        <strain evidence="1">RSA 2281</strain>
    </source>
</reference>
<sequence length="61" mass="7420">MFFLEIHYHLFQKSSLILTHYYQTFFVFNESLYIFLFKTCLPLLLPPKKDKNNIVDGLFIE</sequence>
<comment type="caution">
    <text evidence="1">The sequence shown here is derived from an EMBL/GenBank/DDBJ whole genome shotgun (WGS) entry which is preliminary data.</text>
</comment>
<evidence type="ECO:0000313" key="2">
    <source>
        <dbReference type="Proteomes" id="UP001209540"/>
    </source>
</evidence>
<dbReference type="EMBL" id="JAIXMP010000003">
    <property type="protein sequence ID" value="KAI9275542.1"/>
    <property type="molecule type" value="Genomic_DNA"/>
</dbReference>